<comment type="caution">
    <text evidence="6">The sequence shown here is derived from an EMBL/GenBank/DDBJ whole genome shotgun (WGS) entry which is preliminary data.</text>
</comment>
<name>A0AAD5LT50_PYTIN</name>
<evidence type="ECO:0000256" key="1">
    <source>
        <dbReference type="ARBA" id="ARBA00006654"/>
    </source>
</evidence>
<dbReference type="SUPFAM" id="SSF56300">
    <property type="entry name" value="Metallo-dependent phosphatases"/>
    <property type="match status" value="1"/>
</dbReference>
<dbReference type="Gene3D" id="3.90.780.10">
    <property type="entry name" value="5'-Nucleotidase, C-terminal domain"/>
    <property type="match status" value="1"/>
</dbReference>
<dbReference type="PANTHER" id="PTHR11575:SF48">
    <property type="entry name" value="5'-NUCLEOTIDASE"/>
    <property type="match status" value="1"/>
</dbReference>
<evidence type="ECO:0000256" key="2">
    <source>
        <dbReference type="ARBA" id="ARBA00022729"/>
    </source>
</evidence>
<evidence type="ECO:0008006" key="8">
    <source>
        <dbReference type="Google" id="ProtNLM"/>
    </source>
</evidence>
<evidence type="ECO:0000313" key="7">
    <source>
        <dbReference type="Proteomes" id="UP001209570"/>
    </source>
</evidence>
<dbReference type="InterPro" id="IPR004843">
    <property type="entry name" value="Calcineurin-like_PHP"/>
</dbReference>
<accession>A0AAD5LT50</accession>
<dbReference type="InterPro" id="IPR029052">
    <property type="entry name" value="Metallo-depent_PP-like"/>
</dbReference>
<keyword evidence="2" id="KW-0732">Signal</keyword>
<dbReference type="InterPro" id="IPR008334">
    <property type="entry name" value="5'-Nucleotdase_C"/>
</dbReference>
<dbReference type="PRINTS" id="PR01607">
    <property type="entry name" value="APYRASEFAMLY"/>
</dbReference>
<sequence>MKALAVDAAAPSFVEIMAGRRVVFLTFNDVYKLFPDDDGIGGVAELATLLERTKQQLPQDADVIVTLNGDFLWRNERERPDKAELMIKLLHLLGVQFIVLGNHEFDFGAKRCMELLRSIRCSVLAANARLRSTKELFPGVRDVEVVELPLSGLRLGLFGVLVSSRQVYVHPDDELLLLESEVDHAQRCVLALQASGVDLIVGLTHMSLAKDQLIARNVQGIDLLLGGHDHEPATVLQGRTLVHRSGCDGRWLGQIEVTIATQESLGRSVHFEWAMHLNFGFQPSPAIQAMIARYCDAVAKEDRLDTAKNEVLAITRTALDGTRYTLRTGESNLANLITDAVRDAFEGADCAVLNGGFIQGERVHSATLKLTPSWLLEIIPIPNLTVCVEVGAEAFVQALDVYLSRYPDSSAAFPHVSGVFVRFEPTATDVFKRVQLFRDGDHLQPIPRVATLRVATSEFLVAEMSGREFLQTGTIVARGGVIRDIVASFLRRTPKQELHYSKNEGRLVIV</sequence>
<protein>
    <recommendedName>
        <fullName evidence="8">Calcineurin-like phosphoesterase</fullName>
    </recommendedName>
</protein>
<organism evidence="6 7">
    <name type="scientific">Pythium insidiosum</name>
    <name type="common">Pythiosis disease agent</name>
    <dbReference type="NCBI Taxonomy" id="114742"/>
    <lineage>
        <taxon>Eukaryota</taxon>
        <taxon>Sar</taxon>
        <taxon>Stramenopiles</taxon>
        <taxon>Oomycota</taxon>
        <taxon>Peronosporomycetes</taxon>
        <taxon>Pythiales</taxon>
        <taxon>Pythiaceae</taxon>
        <taxon>Pythium</taxon>
    </lineage>
</organism>
<dbReference type="Proteomes" id="UP001209570">
    <property type="component" value="Unassembled WGS sequence"/>
</dbReference>
<gene>
    <name evidence="6" type="ORF">P43SY_008495</name>
</gene>
<dbReference type="InterPro" id="IPR006179">
    <property type="entry name" value="5_nucleotidase/apyrase"/>
</dbReference>
<dbReference type="Pfam" id="PF02872">
    <property type="entry name" value="5_nucleotid_C"/>
    <property type="match status" value="1"/>
</dbReference>
<dbReference type="GO" id="GO:0016787">
    <property type="term" value="F:hydrolase activity"/>
    <property type="evidence" value="ECO:0007669"/>
    <property type="project" value="UniProtKB-KW"/>
</dbReference>
<keyword evidence="3" id="KW-0378">Hydrolase</keyword>
<keyword evidence="3" id="KW-0547">Nucleotide-binding</keyword>
<evidence type="ECO:0000259" key="5">
    <source>
        <dbReference type="Pfam" id="PF02872"/>
    </source>
</evidence>
<dbReference type="PANTHER" id="PTHR11575">
    <property type="entry name" value="5'-NUCLEOTIDASE-RELATED"/>
    <property type="match status" value="1"/>
</dbReference>
<reference evidence="6" key="1">
    <citation type="submission" date="2021-12" db="EMBL/GenBank/DDBJ databases">
        <title>Prjna785345.</title>
        <authorList>
            <person name="Rujirawat T."/>
            <person name="Krajaejun T."/>
        </authorList>
    </citation>
    <scope>NUCLEOTIDE SEQUENCE</scope>
    <source>
        <strain evidence="6">Pi057C3</strain>
    </source>
</reference>
<dbReference type="EMBL" id="JAKCXM010000003">
    <property type="protein sequence ID" value="KAJ0409623.1"/>
    <property type="molecule type" value="Genomic_DNA"/>
</dbReference>
<dbReference type="Pfam" id="PF00149">
    <property type="entry name" value="Metallophos"/>
    <property type="match status" value="1"/>
</dbReference>
<feature type="domain" description="5'-Nucleotidase C-terminal" evidence="5">
    <location>
        <begin position="319"/>
        <end position="465"/>
    </location>
</feature>
<proteinExistence type="inferred from homology"/>
<comment type="similarity">
    <text evidence="1 3">Belongs to the 5'-nucleotidase family.</text>
</comment>
<evidence type="ECO:0000259" key="4">
    <source>
        <dbReference type="Pfam" id="PF00149"/>
    </source>
</evidence>
<evidence type="ECO:0000313" key="6">
    <source>
        <dbReference type="EMBL" id="KAJ0409623.1"/>
    </source>
</evidence>
<dbReference type="Gene3D" id="3.60.21.10">
    <property type="match status" value="1"/>
</dbReference>
<keyword evidence="7" id="KW-1185">Reference proteome</keyword>
<dbReference type="AlphaFoldDB" id="A0AAD5LT50"/>
<evidence type="ECO:0000256" key="3">
    <source>
        <dbReference type="RuleBase" id="RU362119"/>
    </source>
</evidence>
<dbReference type="SUPFAM" id="SSF55816">
    <property type="entry name" value="5'-nucleotidase (syn. UDP-sugar hydrolase), C-terminal domain"/>
    <property type="match status" value="1"/>
</dbReference>
<feature type="domain" description="Calcineurin-like phosphoesterase" evidence="4">
    <location>
        <begin position="26"/>
        <end position="232"/>
    </location>
</feature>
<dbReference type="GO" id="GO:0000166">
    <property type="term" value="F:nucleotide binding"/>
    <property type="evidence" value="ECO:0007669"/>
    <property type="project" value="UniProtKB-KW"/>
</dbReference>
<dbReference type="InterPro" id="IPR036907">
    <property type="entry name" value="5'-Nucleotdase_C_sf"/>
</dbReference>
<dbReference type="GO" id="GO:0009166">
    <property type="term" value="P:nucleotide catabolic process"/>
    <property type="evidence" value="ECO:0007669"/>
    <property type="project" value="InterPro"/>
</dbReference>